<feature type="domain" description="DUF1858" evidence="1">
    <location>
        <begin position="3"/>
        <end position="55"/>
    </location>
</feature>
<dbReference type="InterPro" id="IPR023883">
    <property type="entry name" value="CHP03980_redox-disulphide"/>
</dbReference>
<dbReference type="AlphaFoldDB" id="A0A4R2RLD6"/>
<dbReference type="InterPro" id="IPR015077">
    <property type="entry name" value="DUF1858"/>
</dbReference>
<proteinExistence type="predicted"/>
<name>A0A4R2RLD6_9FIRM</name>
<gene>
    <name evidence="2" type="ORF">EDD73_11642</name>
</gene>
<dbReference type="EMBL" id="SLXT01000016">
    <property type="protein sequence ID" value="TCP63698.1"/>
    <property type="molecule type" value="Genomic_DNA"/>
</dbReference>
<dbReference type="SUPFAM" id="SSF140683">
    <property type="entry name" value="SP0561-like"/>
    <property type="match status" value="1"/>
</dbReference>
<dbReference type="NCBIfam" id="TIGR03980">
    <property type="entry name" value="prismane_assoc"/>
    <property type="match status" value="1"/>
</dbReference>
<dbReference type="Proteomes" id="UP000294813">
    <property type="component" value="Unassembled WGS sequence"/>
</dbReference>
<dbReference type="Gene3D" id="1.10.3910.10">
    <property type="entry name" value="SP0561-like"/>
    <property type="match status" value="1"/>
</dbReference>
<sequence>MMISKDMKLMDLLQRYPGAEEILARHGMSCIFCMGASMETIEEGARMHSLNLEALLAELNRLQEGSPA</sequence>
<protein>
    <submittedName>
        <fullName evidence="2">Hybrid cluster-associated redox disulfide protein</fullName>
    </submittedName>
</protein>
<organism evidence="2 3">
    <name type="scientific">Heliophilum fasciatum</name>
    <dbReference type="NCBI Taxonomy" id="35700"/>
    <lineage>
        <taxon>Bacteria</taxon>
        <taxon>Bacillati</taxon>
        <taxon>Bacillota</taxon>
        <taxon>Clostridia</taxon>
        <taxon>Eubacteriales</taxon>
        <taxon>Heliobacteriaceae</taxon>
        <taxon>Heliophilum</taxon>
    </lineage>
</organism>
<dbReference type="Pfam" id="PF08984">
    <property type="entry name" value="DUF1858"/>
    <property type="match status" value="1"/>
</dbReference>
<dbReference type="InterPro" id="IPR038062">
    <property type="entry name" value="ScdA-like_N_sf"/>
</dbReference>
<evidence type="ECO:0000313" key="2">
    <source>
        <dbReference type="EMBL" id="TCP63698.1"/>
    </source>
</evidence>
<comment type="caution">
    <text evidence="2">The sequence shown here is derived from an EMBL/GenBank/DDBJ whole genome shotgun (WGS) entry which is preliminary data.</text>
</comment>
<dbReference type="PANTHER" id="PTHR39341:SF1">
    <property type="entry name" value="DUF1858 DOMAIN-CONTAINING PROTEIN"/>
    <property type="match status" value="1"/>
</dbReference>
<evidence type="ECO:0000259" key="1">
    <source>
        <dbReference type="Pfam" id="PF08984"/>
    </source>
</evidence>
<dbReference type="PANTHER" id="PTHR39341">
    <property type="entry name" value="BSL7085 PROTEIN"/>
    <property type="match status" value="1"/>
</dbReference>
<accession>A0A4R2RLD6</accession>
<dbReference type="RefSeq" id="WP_243116868.1">
    <property type="nucleotide sequence ID" value="NZ_JAOQNU010000015.1"/>
</dbReference>
<evidence type="ECO:0000313" key="3">
    <source>
        <dbReference type="Proteomes" id="UP000294813"/>
    </source>
</evidence>
<reference evidence="2 3" key="1">
    <citation type="submission" date="2019-03" db="EMBL/GenBank/DDBJ databases">
        <title>Genomic Encyclopedia of Type Strains, Phase IV (KMG-IV): sequencing the most valuable type-strain genomes for metagenomic binning, comparative biology and taxonomic classification.</title>
        <authorList>
            <person name="Goeker M."/>
        </authorList>
    </citation>
    <scope>NUCLEOTIDE SEQUENCE [LARGE SCALE GENOMIC DNA]</scope>
    <source>
        <strain evidence="2 3">DSM 11170</strain>
    </source>
</reference>
<keyword evidence="3" id="KW-1185">Reference proteome</keyword>